<dbReference type="EC" id="5.6.2.4" evidence="4"/>
<dbReference type="GO" id="GO:0043138">
    <property type="term" value="F:3'-5' DNA helicase activity"/>
    <property type="evidence" value="ECO:0007669"/>
    <property type="project" value="UniProtKB-EC"/>
</dbReference>
<feature type="non-terminal residue" evidence="7">
    <location>
        <position position="1"/>
    </location>
</feature>
<dbReference type="EMBL" id="VXAU01003195">
    <property type="protein sequence ID" value="NXK92284.1"/>
    <property type="molecule type" value="Genomic_DNA"/>
</dbReference>
<comment type="catalytic activity">
    <reaction evidence="3">
        <text>Couples ATP hydrolysis with the unwinding of duplex DNA by translocating in the 3'-5' direction.</text>
        <dbReference type="EC" id="5.6.2.4"/>
    </reaction>
</comment>
<dbReference type="Pfam" id="PF00271">
    <property type="entry name" value="Helicase_C"/>
    <property type="match status" value="1"/>
</dbReference>
<evidence type="ECO:0000256" key="4">
    <source>
        <dbReference type="ARBA" id="ARBA00034808"/>
    </source>
</evidence>
<dbReference type="GO" id="GO:0000724">
    <property type="term" value="P:double-strand break repair via homologous recombination"/>
    <property type="evidence" value="ECO:0007669"/>
    <property type="project" value="TreeGrafter"/>
</dbReference>
<feature type="domain" description="Helicase C-terminal" evidence="6">
    <location>
        <begin position="70"/>
        <end position="211"/>
    </location>
</feature>
<evidence type="ECO:0000259" key="6">
    <source>
        <dbReference type="PROSITE" id="PS51194"/>
    </source>
</evidence>
<proteinExistence type="inferred from homology"/>
<dbReference type="OrthoDB" id="18781at2759"/>
<evidence type="ECO:0000313" key="8">
    <source>
        <dbReference type="Proteomes" id="UP000520463"/>
    </source>
</evidence>
<gene>
    <name evidence="7" type="primary">Recql4</name>
    <name evidence="7" type="ORF">FORRUF_R04345</name>
</gene>
<evidence type="ECO:0000256" key="1">
    <source>
        <dbReference type="ARBA" id="ARBA00005446"/>
    </source>
</evidence>
<keyword evidence="8" id="KW-1185">Reference proteome</keyword>
<feature type="chain" id="PRO_5029557614" description="DNA 3'-5' helicase" evidence="5">
    <location>
        <begin position="24"/>
        <end position="211"/>
    </location>
</feature>
<evidence type="ECO:0000256" key="3">
    <source>
        <dbReference type="ARBA" id="ARBA00034617"/>
    </source>
</evidence>
<keyword evidence="7" id="KW-0067">ATP-binding</keyword>
<organism evidence="7 8">
    <name type="scientific">Formicarius rufipectus</name>
    <dbReference type="NCBI Taxonomy" id="1118560"/>
    <lineage>
        <taxon>Eukaryota</taxon>
        <taxon>Metazoa</taxon>
        <taxon>Chordata</taxon>
        <taxon>Craniata</taxon>
        <taxon>Vertebrata</taxon>
        <taxon>Euteleostomi</taxon>
        <taxon>Archelosauria</taxon>
        <taxon>Archosauria</taxon>
        <taxon>Dinosauria</taxon>
        <taxon>Saurischia</taxon>
        <taxon>Theropoda</taxon>
        <taxon>Coelurosauria</taxon>
        <taxon>Aves</taxon>
        <taxon>Neognathae</taxon>
        <taxon>Neoaves</taxon>
        <taxon>Telluraves</taxon>
        <taxon>Australaves</taxon>
        <taxon>Passeriformes</taxon>
        <taxon>Formicariidae</taxon>
        <taxon>Formicarius</taxon>
    </lineage>
</organism>
<dbReference type="SMART" id="SM00490">
    <property type="entry name" value="HELICc"/>
    <property type="match status" value="1"/>
</dbReference>
<keyword evidence="5" id="KW-0732">Signal</keyword>
<dbReference type="GO" id="GO:0009378">
    <property type="term" value="F:four-way junction helicase activity"/>
    <property type="evidence" value="ECO:0007669"/>
    <property type="project" value="TreeGrafter"/>
</dbReference>
<dbReference type="InterPro" id="IPR027417">
    <property type="entry name" value="P-loop_NTPase"/>
</dbReference>
<comment type="caution">
    <text evidence="7">The sequence shown here is derived from an EMBL/GenBank/DDBJ whole genome shotgun (WGS) entry which is preliminary data.</text>
</comment>
<feature type="non-terminal residue" evidence="7">
    <location>
        <position position="211"/>
    </location>
</feature>
<dbReference type="GO" id="GO:0005634">
    <property type="term" value="C:nucleus"/>
    <property type="evidence" value="ECO:0007669"/>
    <property type="project" value="TreeGrafter"/>
</dbReference>
<comment type="similarity">
    <text evidence="1">Belongs to the helicase family. RecQ subfamily.</text>
</comment>
<dbReference type="PANTHER" id="PTHR13710:SF108">
    <property type="entry name" value="ATP-DEPENDENT DNA HELICASE Q4"/>
    <property type="match status" value="1"/>
</dbReference>
<dbReference type="InterPro" id="IPR001650">
    <property type="entry name" value="Helicase_C-like"/>
</dbReference>
<dbReference type="SUPFAM" id="SSF52540">
    <property type="entry name" value="P-loop containing nucleoside triphosphate hydrolases"/>
    <property type="match status" value="1"/>
</dbReference>
<dbReference type="PANTHER" id="PTHR13710">
    <property type="entry name" value="DNA HELICASE RECQ FAMILY MEMBER"/>
    <property type="match status" value="1"/>
</dbReference>
<feature type="signal peptide" evidence="5">
    <location>
        <begin position="1"/>
        <end position="23"/>
    </location>
</feature>
<sequence length="211" mass="22827">VLRECWGVRCFLALTATATAATAREVTQNLGMPPESGIAVGSNVIPHNLRLSVSMERHRDEALLSLLRRDPFASMDSLLVFCSRRDDTERVADLIRSQIPGIPALGKGSGIPGSTVSPYHAGLPGRERLRIQRLFQRGQIRVLVATVALGMGLDKQDVQGVIHYNIPKDLESFVQEIGRAGRDGNAARCHLFLEPEVGVGMGIVGIGNGIR</sequence>
<keyword evidence="7" id="KW-0347">Helicase</keyword>
<keyword evidence="7" id="KW-0378">Hydrolase</keyword>
<dbReference type="GO" id="GO:0005694">
    <property type="term" value="C:chromosome"/>
    <property type="evidence" value="ECO:0007669"/>
    <property type="project" value="TreeGrafter"/>
</dbReference>
<dbReference type="PROSITE" id="PS51194">
    <property type="entry name" value="HELICASE_CTER"/>
    <property type="match status" value="1"/>
</dbReference>
<accession>A0A7L0NFG8</accession>
<evidence type="ECO:0000256" key="2">
    <source>
        <dbReference type="ARBA" id="ARBA00023235"/>
    </source>
</evidence>
<protein>
    <recommendedName>
        <fullName evidence="4">DNA 3'-5' helicase</fullName>
        <ecNumber evidence="4">5.6.2.4</ecNumber>
    </recommendedName>
</protein>
<dbReference type="Proteomes" id="UP000520463">
    <property type="component" value="Unassembled WGS sequence"/>
</dbReference>
<dbReference type="Gene3D" id="3.40.50.300">
    <property type="entry name" value="P-loop containing nucleotide triphosphate hydrolases"/>
    <property type="match status" value="1"/>
</dbReference>
<keyword evidence="2" id="KW-0413">Isomerase</keyword>
<dbReference type="GO" id="GO:0000723">
    <property type="term" value="P:telomere maintenance"/>
    <property type="evidence" value="ECO:0007669"/>
    <property type="project" value="TreeGrafter"/>
</dbReference>
<name>A0A7L0NFG8_9PASS</name>
<evidence type="ECO:0000313" key="7">
    <source>
        <dbReference type="EMBL" id="NXK92284.1"/>
    </source>
</evidence>
<evidence type="ECO:0000256" key="5">
    <source>
        <dbReference type="SAM" id="SignalP"/>
    </source>
</evidence>
<keyword evidence="7" id="KW-0547">Nucleotide-binding</keyword>
<dbReference type="GO" id="GO:0005737">
    <property type="term" value="C:cytoplasm"/>
    <property type="evidence" value="ECO:0007669"/>
    <property type="project" value="TreeGrafter"/>
</dbReference>
<reference evidence="7 8" key="1">
    <citation type="submission" date="2019-09" db="EMBL/GenBank/DDBJ databases">
        <title>Bird 10,000 Genomes (B10K) Project - Family phase.</title>
        <authorList>
            <person name="Zhang G."/>
        </authorList>
    </citation>
    <scope>NUCLEOTIDE SEQUENCE [LARGE SCALE GENOMIC DNA]</scope>
    <source>
        <strain evidence="7">B10K-DU-001-43</strain>
        <tissue evidence="7">Muscle</tissue>
    </source>
</reference>
<dbReference type="AlphaFoldDB" id="A0A7L0NFG8"/>